<feature type="chain" id="PRO_5023069131" evidence="1">
    <location>
        <begin position="21"/>
        <end position="338"/>
    </location>
</feature>
<protein>
    <submittedName>
        <fullName evidence="2">Uncharacterized protein</fullName>
    </submittedName>
</protein>
<evidence type="ECO:0000313" key="2">
    <source>
        <dbReference type="EMBL" id="TWU35144.1"/>
    </source>
</evidence>
<sequence length="338" mass="40185" precursor="true">MYRVTCLMIVLLSGFHGVSADDTMHREERDKEIHPLQDRVFEYAQNYILAAEEINKDYACWVDCELHGVGPHRPGPVSEKQSSIFAANRENDWKFWARTSNDSLDVRIPYWEQVLSTGKHKRMRRGITSHMNVRNTEEDQEVKPTVPYRSPFYLSLVRYSTFSRHPVDEEYVSRMLFEVCELIDANYDKKSRDMIATWRRQFDGFSSEFTIRFGKENGYLPSRSVYTLVNKESRRVFSLCETEWDWNGSHRVPVSYRVMDEDASGKTHYEYEFSLEWKIGDDNPDRYPESSVHDWRLGYCKLFERKCYDQDQVDADQRALRDFMFSEKLRPHDEKSSD</sequence>
<feature type="signal peptide" evidence="1">
    <location>
        <begin position="1"/>
        <end position="20"/>
    </location>
</feature>
<name>A0A5C6DGN6_9BACT</name>
<proteinExistence type="predicted"/>
<gene>
    <name evidence="2" type="ORF">Poly41_42880</name>
</gene>
<comment type="caution">
    <text evidence="2">The sequence shown here is derived from an EMBL/GenBank/DDBJ whole genome shotgun (WGS) entry which is preliminary data.</text>
</comment>
<evidence type="ECO:0000256" key="1">
    <source>
        <dbReference type="SAM" id="SignalP"/>
    </source>
</evidence>
<keyword evidence="3" id="KW-1185">Reference proteome</keyword>
<dbReference type="EMBL" id="SJPV01000007">
    <property type="protein sequence ID" value="TWU35144.1"/>
    <property type="molecule type" value="Genomic_DNA"/>
</dbReference>
<dbReference type="AlphaFoldDB" id="A0A5C6DGN6"/>
<accession>A0A5C6DGN6</accession>
<evidence type="ECO:0000313" key="3">
    <source>
        <dbReference type="Proteomes" id="UP000319143"/>
    </source>
</evidence>
<organism evidence="2 3">
    <name type="scientific">Novipirellula artificiosorum</name>
    <dbReference type="NCBI Taxonomy" id="2528016"/>
    <lineage>
        <taxon>Bacteria</taxon>
        <taxon>Pseudomonadati</taxon>
        <taxon>Planctomycetota</taxon>
        <taxon>Planctomycetia</taxon>
        <taxon>Pirellulales</taxon>
        <taxon>Pirellulaceae</taxon>
        <taxon>Novipirellula</taxon>
    </lineage>
</organism>
<reference evidence="2 3" key="1">
    <citation type="submission" date="2019-02" db="EMBL/GenBank/DDBJ databases">
        <title>Deep-cultivation of Planctomycetes and their phenomic and genomic characterization uncovers novel biology.</title>
        <authorList>
            <person name="Wiegand S."/>
            <person name="Jogler M."/>
            <person name="Boedeker C."/>
            <person name="Pinto D."/>
            <person name="Vollmers J."/>
            <person name="Rivas-Marin E."/>
            <person name="Kohn T."/>
            <person name="Peeters S.H."/>
            <person name="Heuer A."/>
            <person name="Rast P."/>
            <person name="Oberbeckmann S."/>
            <person name="Bunk B."/>
            <person name="Jeske O."/>
            <person name="Meyerdierks A."/>
            <person name="Storesund J.E."/>
            <person name="Kallscheuer N."/>
            <person name="Luecker S."/>
            <person name="Lage O.M."/>
            <person name="Pohl T."/>
            <person name="Merkel B.J."/>
            <person name="Hornburger P."/>
            <person name="Mueller R.-W."/>
            <person name="Bruemmer F."/>
            <person name="Labrenz M."/>
            <person name="Spormann A.M."/>
            <person name="Op Den Camp H."/>
            <person name="Overmann J."/>
            <person name="Amann R."/>
            <person name="Jetten M.S.M."/>
            <person name="Mascher T."/>
            <person name="Medema M.H."/>
            <person name="Devos D.P."/>
            <person name="Kaster A.-K."/>
            <person name="Ovreas L."/>
            <person name="Rohde M."/>
            <person name="Galperin M.Y."/>
            <person name="Jogler C."/>
        </authorList>
    </citation>
    <scope>NUCLEOTIDE SEQUENCE [LARGE SCALE GENOMIC DNA]</scope>
    <source>
        <strain evidence="2 3">Poly41</strain>
    </source>
</reference>
<dbReference type="Proteomes" id="UP000319143">
    <property type="component" value="Unassembled WGS sequence"/>
</dbReference>
<keyword evidence="1" id="KW-0732">Signal</keyword>